<feature type="compositionally biased region" description="Low complexity" evidence="1">
    <location>
        <begin position="500"/>
        <end position="517"/>
    </location>
</feature>
<comment type="caution">
    <text evidence="2">The sequence shown here is derived from an EMBL/GenBank/DDBJ whole genome shotgun (WGS) entry which is preliminary data.</text>
</comment>
<reference evidence="2" key="1">
    <citation type="submission" date="2020-12" db="EMBL/GenBank/DDBJ databases">
        <authorList>
            <person name="Huq M.A."/>
        </authorList>
    </citation>
    <scope>NUCLEOTIDE SEQUENCE</scope>
    <source>
        <strain evidence="2">MAHUQ-46</strain>
    </source>
</reference>
<feature type="compositionally biased region" description="Polar residues" evidence="1">
    <location>
        <begin position="716"/>
        <end position="726"/>
    </location>
</feature>
<keyword evidence="2" id="KW-0966">Cell projection</keyword>
<evidence type="ECO:0000313" key="3">
    <source>
        <dbReference type="Proteomes" id="UP000640274"/>
    </source>
</evidence>
<organism evidence="2 3">
    <name type="scientific">Paenibacillus roseus</name>
    <dbReference type="NCBI Taxonomy" id="2798579"/>
    <lineage>
        <taxon>Bacteria</taxon>
        <taxon>Bacillati</taxon>
        <taxon>Bacillota</taxon>
        <taxon>Bacilli</taxon>
        <taxon>Bacillales</taxon>
        <taxon>Paenibacillaceae</taxon>
        <taxon>Paenibacillus</taxon>
    </lineage>
</organism>
<accession>A0A934JAN9</accession>
<feature type="compositionally biased region" description="Low complexity" evidence="1">
    <location>
        <begin position="321"/>
        <end position="344"/>
    </location>
</feature>
<feature type="compositionally biased region" description="Polar residues" evidence="1">
    <location>
        <begin position="311"/>
        <end position="320"/>
    </location>
</feature>
<keyword evidence="2" id="KW-0969">Cilium</keyword>
<gene>
    <name evidence="2" type="ORF">JFN88_19320</name>
</gene>
<evidence type="ECO:0000313" key="2">
    <source>
        <dbReference type="EMBL" id="MBJ6363358.1"/>
    </source>
</evidence>
<feature type="region of interest" description="Disordered" evidence="1">
    <location>
        <begin position="708"/>
        <end position="730"/>
    </location>
</feature>
<feature type="region of interest" description="Disordered" evidence="1">
    <location>
        <begin position="295"/>
        <end position="369"/>
    </location>
</feature>
<keyword evidence="2" id="KW-0282">Flagellum</keyword>
<dbReference type="EMBL" id="JAELUP010000103">
    <property type="protein sequence ID" value="MBJ6363358.1"/>
    <property type="molecule type" value="Genomic_DNA"/>
</dbReference>
<feature type="compositionally biased region" description="Polar residues" evidence="1">
    <location>
        <begin position="485"/>
        <end position="496"/>
    </location>
</feature>
<dbReference type="AlphaFoldDB" id="A0A934JAN9"/>
<feature type="region of interest" description="Disordered" evidence="1">
    <location>
        <begin position="382"/>
        <end position="415"/>
    </location>
</feature>
<protein>
    <submittedName>
        <fullName evidence="2">Flagellar hook-length control protein FliK</fullName>
    </submittedName>
</protein>
<feature type="region of interest" description="Disordered" evidence="1">
    <location>
        <begin position="442"/>
        <end position="523"/>
    </location>
</feature>
<evidence type="ECO:0000256" key="1">
    <source>
        <dbReference type="SAM" id="MobiDB-lite"/>
    </source>
</evidence>
<sequence>MHIGAFIRGLVGGEPRTGDFRELELRSGQVVSGLVLESSDNEALVQINGAQVRAKLEVPLQPGMRTLLVVQPETNNGLPVLKPADTLSGQMTAETLKDLVKSLGLPADKQWPQDLVKQLQKDGVPLTKELGEALAKALSVMPKGADEGKWLQAAATAFQRGLPMTPAVLSGLQQVMSGRPIHELLDQLQTGLKAWVGDLQNGAVAGQLKPGAPAAEALIARLQALLGEGDALLRSASTGDNGISRPGSSPVLPQPQTDLALAQQGGRGSSTGIINSPSGTGIAAGAAALTELAGQEQNVQSARQPAHGGQAVQTQQSGVNQTGAAAGQQGAQGGQPVQTAQQVQSNQTMPQPGTTGASANAADAKTAPVAQTQNRAVILESGLQAGNNGRTDGGGTTATGFNQVGHLPSQTPSPGGGWIGDLFKWLGVSHERQISRDIAAATGQGTGQGNAGAAASSAPAGQGATPGNVAASGSAGHMNVAASAKNETVQPLQQESVRVAGSQDASAAAGRSAAGSSPVQQPVHAAGLERAATGAQLHQTSLPPGPAAADALRIGTGAESLKSALLLLAASDNAPAALRETAQQLVQHITGQQLLLAPERGNSPFTHVAMVIPFYNEQGGQTAAIHIQTRRGRKGELDAQNCRLLFDLQMKQLGDTLIDVQVVDRMVSLQVWNDHPATQPLLEGSREEIGEALQQSGYKLLSLKTQPMPEADGQATAASSKQTGPELSTAFVSRPYKGMDLRV</sequence>
<dbReference type="RefSeq" id="WP_199020906.1">
    <property type="nucleotide sequence ID" value="NZ_JAELUP010000103.1"/>
</dbReference>
<feature type="compositionally biased region" description="Polar residues" evidence="1">
    <location>
        <begin position="345"/>
        <end position="358"/>
    </location>
</feature>
<keyword evidence="3" id="KW-1185">Reference proteome</keyword>
<dbReference type="Proteomes" id="UP000640274">
    <property type="component" value="Unassembled WGS sequence"/>
</dbReference>
<name>A0A934JAN9_9BACL</name>
<feature type="compositionally biased region" description="Low complexity" evidence="1">
    <location>
        <begin position="451"/>
        <end position="467"/>
    </location>
</feature>
<proteinExistence type="predicted"/>